<evidence type="ECO:0000256" key="1">
    <source>
        <dbReference type="SAM" id="MobiDB-lite"/>
    </source>
</evidence>
<accession>A0ABS6AY79</accession>
<gene>
    <name evidence="2" type="ORF">KO481_15785</name>
</gene>
<protein>
    <submittedName>
        <fullName evidence="2">Uncharacterized protein</fullName>
    </submittedName>
</protein>
<organism evidence="2 3">
    <name type="scientific">Nocardia albiluteola</name>
    <dbReference type="NCBI Taxonomy" id="2842303"/>
    <lineage>
        <taxon>Bacteria</taxon>
        <taxon>Bacillati</taxon>
        <taxon>Actinomycetota</taxon>
        <taxon>Actinomycetes</taxon>
        <taxon>Mycobacteriales</taxon>
        <taxon>Nocardiaceae</taxon>
        <taxon>Nocardia</taxon>
    </lineage>
</organism>
<name>A0ABS6AY79_9NOCA</name>
<evidence type="ECO:0000313" key="3">
    <source>
        <dbReference type="Proteomes" id="UP000733379"/>
    </source>
</evidence>
<comment type="caution">
    <text evidence="2">The sequence shown here is derived from an EMBL/GenBank/DDBJ whole genome shotgun (WGS) entry which is preliminary data.</text>
</comment>
<dbReference type="RefSeq" id="WP_215917840.1">
    <property type="nucleotide sequence ID" value="NZ_JAHKNI010000004.1"/>
</dbReference>
<evidence type="ECO:0000313" key="2">
    <source>
        <dbReference type="EMBL" id="MBU3062979.1"/>
    </source>
</evidence>
<sequence length="480" mass="45769">MTQPASASVPPTVLDILNSSPAGPLLHRPVGEVLAGLGIPPLPQMPPLPPLPGLPPLPTLNPVALLKPVTDSFGHLGSGNLGSMGPLDPTQVLSDVANGLSSVVSLGTTALGLLTSLQGQGAQQAAAKSAAAQSNTASVSEQATGMSALVGAAAGVVEVGNAELAAIAAKLAAELTVAVAVPGGAPFAAAAAAEASAEAAAVIAHVKAELAVLATQMTAVGQPVPITSPPRLPQPAAGKTAATTAKSTATTAKAAATTAKSTAVTAKTAATTAKSAATTAKATTATAANAAASGGSVADSATTAGSGTTQGAQALQNVAQPISQLGQLGAMSPNSLLAPITAPAAHSLSAEMDLAPTGFDGGLAGVATMPGLGAGAPLQETVIETPVDPAPAAHTAPAALAASDYTPAAAAAERSGTPMMPPMGGPGMVGRAGAADVESRSSLVHAQHGEEVVGRLDGLMGPVVGATVPASGPTDKELAL</sequence>
<dbReference type="Proteomes" id="UP000733379">
    <property type="component" value="Unassembled WGS sequence"/>
</dbReference>
<keyword evidence="3" id="KW-1185">Reference proteome</keyword>
<proteinExistence type="predicted"/>
<reference evidence="2 3" key="1">
    <citation type="submission" date="2021-06" db="EMBL/GenBank/DDBJ databases">
        <title>Actinomycetes sequencing.</title>
        <authorList>
            <person name="Shan Q."/>
        </authorList>
    </citation>
    <scope>NUCLEOTIDE SEQUENCE [LARGE SCALE GENOMIC DNA]</scope>
    <source>
        <strain evidence="2 3">NEAU-G5</strain>
    </source>
</reference>
<feature type="region of interest" description="Disordered" evidence="1">
    <location>
        <begin position="224"/>
        <end position="244"/>
    </location>
</feature>
<dbReference type="EMBL" id="JAHKNI010000004">
    <property type="protein sequence ID" value="MBU3062979.1"/>
    <property type="molecule type" value="Genomic_DNA"/>
</dbReference>